<sequence length="133" mass="14842">MALSNLKKSSPEQRAQKVARRSRQTLKPLLLRCRAMGKREVRMEEIDPTIVANKETPLEEKKPKTGGKPFRDYEPHFTRNLNRNIYVSPVWGKNEGGGSDGGVGFDVEGESEIRVEVAWVGGMMARGGENGED</sequence>
<proteinExistence type="predicted"/>
<name>A0A803QKQ4_CANSA</name>
<dbReference type="Gramene" id="evm.model.10.1731">
    <property type="protein sequence ID" value="cds.evm.model.10.1731"/>
    <property type="gene ID" value="evm.TU.10.1731"/>
</dbReference>
<dbReference type="EnsemblPlants" id="evm.model.10.1731">
    <property type="protein sequence ID" value="cds.evm.model.10.1731"/>
    <property type="gene ID" value="evm.TU.10.1731"/>
</dbReference>
<feature type="compositionally biased region" description="Basic and acidic residues" evidence="1">
    <location>
        <begin position="56"/>
        <end position="75"/>
    </location>
</feature>
<dbReference type="EMBL" id="UZAU01000821">
    <property type="status" value="NOT_ANNOTATED_CDS"/>
    <property type="molecule type" value="Genomic_DNA"/>
</dbReference>
<organism evidence="2 3">
    <name type="scientific">Cannabis sativa</name>
    <name type="common">Hemp</name>
    <name type="synonym">Marijuana</name>
    <dbReference type="NCBI Taxonomy" id="3483"/>
    <lineage>
        <taxon>Eukaryota</taxon>
        <taxon>Viridiplantae</taxon>
        <taxon>Streptophyta</taxon>
        <taxon>Embryophyta</taxon>
        <taxon>Tracheophyta</taxon>
        <taxon>Spermatophyta</taxon>
        <taxon>Magnoliopsida</taxon>
        <taxon>eudicotyledons</taxon>
        <taxon>Gunneridae</taxon>
        <taxon>Pentapetalae</taxon>
        <taxon>rosids</taxon>
        <taxon>fabids</taxon>
        <taxon>Rosales</taxon>
        <taxon>Cannabaceae</taxon>
        <taxon>Cannabis</taxon>
    </lineage>
</organism>
<evidence type="ECO:0000313" key="3">
    <source>
        <dbReference type="Proteomes" id="UP000596661"/>
    </source>
</evidence>
<reference evidence="2" key="1">
    <citation type="submission" date="2021-03" db="UniProtKB">
        <authorList>
            <consortium name="EnsemblPlants"/>
        </authorList>
    </citation>
    <scope>IDENTIFICATION</scope>
</reference>
<evidence type="ECO:0000313" key="2">
    <source>
        <dbReference type="EnsemblPlants" id="cds.evm.model.10.1731"/>
    </source>
</evidence>
<feature type="region of interest" description="Disordered" evidence="1">
    <location>
        <begin position="1"/>
        <end position="23"/>
    </location>
</feature>
<protein>
    <submittedName>
        <fullName evidence="2">Uncharacterized protein</fullName>
    </submittedName>
</protein>
<accession>A0A803QKQ4</accession>
<evidence type="ECO:0000256" key="1">
    <source>
        <dbReference type="SAM" id="MobiDB-lite"/>
    </source>
</evidence>
<dbReference type="Proteomes" id="UP000596661">
    <property type="component" value="Unassembled WGS sequence"/>
</dbReference>
<dbReference type="AlphaFoldDB" id="A0A803QKQ4"/>
<keyword evidence="3" id="KW-1185">Reference proteome</keyword>
<feature type="region of interest" description="Disordered" evidence="1">
    <location>
        <begin position="52"/>
        <end position="75"/>
    </location>
</feature>